<name>A0AAX6I817_IRIPA</name>
<proteinExistence type="predicted"/>
<dbReference type="Proteomes" id="UP001140949">
    <property type="component" value="Unassembled WGS sequence"/>
</dbReference>
<protein>
    <submittedName>
        <fullName evidence="1">Pollen-specific leucine-rich repeat extensin-like protein 4</fullName>
    </submittedName>
</protein>
<comment type="caution">
    <text evidence="1">The sequence shown here is derived from an EMBL/GenBank/DDBJ whole genome shotgun (WGS) entry which is preliminary data.</text>
</comment>
<evidence type="ECO:0000313" key="1">
    <source>
        <dbReference type="EMBL" id="KAJ6849141.1"/>
    </source>
</evidence>
<gene>
    <name evidence="1" type="ORF">M6B38_270935</name>
</gene>
<accession>A0AAX6I817</accession>
<evidence type="ECO:0000313" key="2">
    <source>
        <dbReference type="Proteomes" id="UP001140949"/>
    </source>
</evidence>
<dbReference type="EMBL" id="JANAVB010003800">
    <property type="protein sequence ID" value="KAJ6849141.1"/>
    <property type="molecule type" value="Genomic_DNA"/>
</dbReference>
<keyword evidence="2" id="KW-1185">Reference proteome</keyword>
<dbReference type="AlphaFoldDB" id="A0AAX6I817"/>
<reference evidence="1" key="2">
    <citation type="submission" date="2023-04" db="EMBL/GenBank/DDBJ databases">
        <authorList>
            <person name="Bruccoleri R.E."/>
            <person name="Oakeley E.J."/>
            <person name="Faust A.-M."/>
            <person name="Dessus-Babus S."/>
            <person name="Altorfer M."/>
            <person name="Burckhardt D."/>
            <person name="Oertli M."/>
            <person name="Naumann U."/>
            <person name="Petersen F."/>
            <person name="Wong J."/>
        </authorList>
    </citation>
    <scope>NUCLEOTIDE SEQUENCE</scope>
    <source>
        <strain evidence="1">GSM-AAB239-AS_SAM_17_03QT</strain>
        <tissue evidence="1">Leaf</tissue>
    </source>
</reference>
<organism evidence="1 2">
    <name type="scientific">Iris pallida</name>
    <name type="common">Sweet iris</name>
    <dbReference type="NCBI Taxonomy" id="29817"/>
    <lineage>
        <taxon>Eukaryota</taxon>
        <taxon>Viridiplantae</taxon>
        <taxon>Streptophyta</taxon>
        <taxon>Embryophyta</taxon>
        <taxon>Tracheophyta</taxon>
        <taxon>Spermatophyta</taxon>
        <taxon>Magnoliopsida</taxon>
        <taxon>Liliopsida</taxon>
        <taxon>Asparagales</taxon>
        <taxon>Iridaceae</taxon>
        <taxon>Iridoideae</taxon>
        <taxon>Irideae</taxon>
        <taxon>Iris</taxon>
    </lineage>
</organism>
<reference evidence="1" key="1">
    <citation type="journal article" date="2023" name="GigaByte">
        <title>Genome assembly of the bearded iris, Iris pallida Lam.</title>
        <authorList>
            <person name="Bruccoleri R.E."/>
            <person name="Oakeley E.J."/>
            <person name="Faust A.M.E."/>
            <person name="Altorfer M."/>
            <person name="Dessus-Babus S."/>
            <person name="Burckhardt D."/>
            <person name="Oertli M."/>
            <person name="Naumann U."/>
            <person name="Petersen F."/>
            <person name="Wong J."/>
        </authorList>
    </citation>
    <scope>NUCLEOTIDE SEQUENCE</scope>
    <source>
        <strain evidence="1">GSM-AAB239-AS_SAM_17_03QT</strain>
    </source>
</reference>
<sequence>MTALELACGARDGRWHEHGAVLGTAATGRTTVGGGGWKMRIQTEGRSPEQIGVGGVSSPTALEVDSVDVRRRRSGAGGAELCAGREGRGSRHRRPAGLGVARLDVSRTVAHRCRRRDRYGSGHGSVEGVLFSLRWGVTTGVVAWRVRWVEHDIGFDVYVMEDGIRKMDTDTRVRTRHIVLVLGVCVDGDGAGLASGSPRRG</sequence>